<evidence type="ECO:0000256" key="2">
    <source>
        <dbReference type="ARBA" id="ARBA00022679"/>
    </source>
</evidence>
<dbReference type="GO" id="GO:0032259">
    <property type="term" value="P:methylation"/>
    <property type="evidence" value="ECO:0007669"/>
    <property type="project" value="UniProtKB-KW"/>
</dbReference>
<dbReference type="SUPFAM" id="SSF53335">
    <property type="entry name" value="S-adenosyl-L-methionine-dependent methyltransferases"/>
    <property type="match status" value="1"/>
</dbReference>
<reference evidence="5 6" key="1">
    <citation type="submission" date="2018-06" db="EMBL/GenBank/DDBJ databases">
        <authorList>
            <consortium name="Pathogen Informatics"/>
            <person name="Doyle S."/>
        </authorList>
    </citation>
    <scope>NUCLEOTIDE SEQUENCE [LARGE SCALE GENOMIC DNA]</scope>
    <source>
        <strain evidence="5 6">NCTC7928</strain>
    </source>
</reference>
<evidence type="ECO:0000313" key="5">
    <source>
        <dbReference type="EMBL" id="STF40875.1"/>
    </source>
</evidence>
<keyword evidence="1 5" id="KW-0489">Methyltransferase</keyword>
<dbReference type="InterPro" id="IPR007848">
    <property type="entry name" value="Small_mtfrase_dom"/>
</dbReference>
<evidence type="ECO:0000313" key="6">
    <source>
        <dbReference type="Proteomes" id="UP000254877"/>
    </source>
</evidence>
<dbReference type="PANTHER" id="PTHR47739:SF1">
    <property type="entry name" value="TRNA1(VAL) (ADENINE(37)-N6)-METHYLTRANSFERASE"/>
    <property type="match status" value="1"/>
</dbReference>
<keyword evidence="3" id="KW-0949">S-adenosyl-L-methionine</keyword>
<dbReference type="Pfam" id="PF05175">
    <property type="entry name" value="MTS"/>
    <property type="match status" value="1"/>
</dbReference>
<dbReference type="InterPro" id="IPR002052">
    <property type="entry name" value="DNA_methylase_N6_adenine_CS"/>
</dbReference>
<dbReference type="Proteomes" id="UP000254877">
    <property type="component" value="Unassembled WGS sequence"/>
</dbReference>
<evidence type="ECO:0000256" key="3">
    <source>
        <dbReference type="ARBA" id="ARBA00022691"/>
    </source>
</evidence>
<evidence type="ECO:0000256" key="1">
    <source>
        <dbReference type="ARBA" id="ARBA00022603"/>
    </source>
</evidence>
<evidence type="ECO:0000259" key="4">
    <source>
        <dbReference type="Pfam" id="PF05175"/>
    </source>
</evidence>
<proteinExistence type="predicted"/>
<name>A0A376LC82_ECOLX</name>
<dbReference type="PANTHER" id="PTHR47739">
    <property type="entry name" value="TRNA1(VAL) (ADENINE(37)-N6)-METHYLTRANSFERASE"/>
    <property type="match status" value="1"/>
</dbReference>
<gene>
    <name evidence="5" type="primary">yfiC_2</name>
    <name evidence="5" type="ORF">NCTC7928_01447</name>
</gene>
<dbReference type="GO" id="GO:0008757">
    <property type="term" value="F:S-adenosylmethionine-dependent methyltransferase activity"/>
    <property type="evidence" value="ECO:0007669"/>
    <property type="project" value="UniProtKB-ARBA"/>
</dbReference>
<dbReference type="EMBL" id="UGAB01000002">
    <property type="protein sequence ID" value="STF40875.1"/>
    <property type="molecule type" value="Genomic_DNA"/>
</dbReference>
<dbReference type="EC" id="2.1.1.223" evidence="5"/>
<sequence>MSQSTFVLRRNGFTFKQFFVAHDRCAMKVGTDGILLGAWAPVAGVKRCLDIGAGSGLLALMLAQRTDDSVMIDAVELESEAAAQAQENINQSPWAERINVHTADIQQWITQQTVRFDLIISNPPYYQPGSRVLDTSTGTGSLYHYA</sequence>
<keyword evidence="2 5" id="KW-0808">Transferase</keyword>
<accession>A0A376LC82</accession>
<dbReference type="CDD" id="cd02440">
    <property type="entry name" value="AdoMet_MTases"/>
    <property type="match status" value="1"/>
</dbReference>
<dbReference type="GO" id="GO:0008170">
    <property type="term" value="F:N-methyltransferase activity"/>
    <property type="evidence" value="ECO:0007669"/>
    <property type="project" value="UniProtKB-ARBA"/>
</dbReference>
<dbReference type="InterPro" id="IPR050210">
    <property type="entry name" value="tRNA_Adenine-N(6)_MTase"/>
</dbReference>
<organism evidence="5 6">
    <name type="scientific">Escherichia coli</name>
    <dbReference type="NCBI Taxonomy" id="562"/>
    <lineage>
        <taxon>Bacteria</taxon>
        <taxon>Pseudomonadati</taxon>
        <taxon>Pseudomonadota</taxon>
        <taxon>Gammaproteobacteria</taxon>
        <taxon>Enterobacterales</taxon>
        <taxon>Enterobacteriaceae</taxon>
        <taxon>Escherichia</taxon>
    </lineage>
</organism>
<dbReference type="AlphaFoldDB" id="A0A376LC82"/>
<dbReference type="GO" id="GO:0003676">
    <property type="term" value="F:nucleic acid binding"/>
    <property type="evidence" value="ECO:0007669"/>
    <property type="project" value="InterPro"/>
</dbReference>
<dbReference type="PROSITE" id="PS00092">
    <property type="entry name" value="N6_MTASE"/>
    <property type="match status" value="1"/>
</dbReference>
<protein>
    <submittedName>
        <fullName evidence="5">tRNA (Adenine-N(6)-)-methyltransferase</fullName>
        <ecNumber evidence="5">2.1.1.223</ecNumber>
    </submittedName>
</protein>
<dbReference type="Gene3D" id="3.40.50.150">
    <property type="entry name" value="Vaccinia Virus protein VP39"/>
    <property type="match status" value="1"/>
</dbReference>
<feature type="domain" description="Methyltransferase small" evidence="4">
    <location>
        <begin position="46"/>
        <end position="129"/>
    </location>
</feature>
<dbReference type="InterPro" id="IPR029063">
    <property type="entry name" value="SAM-dependent_MTases_sf"/>
</dbReference>